<sequence length="750" mass="80649">MTISRFRGARVKRIEDPNLLVGRGTFVDNIAVPGVWHVAVVRSPHAHARIRKVRGLTKYVVAARTLGRSIMLPGDIGGGAVAPHPALAVGRVHYVGQPVALVLGQSREEAADRAQQVDVEYEPLQPVVDPEAAQDRRASILHRRLGTNVAYRTSWTHGRVAQAFLSAEVTISQRIRHQRIAAISLEGRAVLAVPPQGHDRILTVWSSTQMPHALRDALEERLPLRGMRVRVIAPDVGGGFGAKGSIYPEEVLVPWLALRLRRPVKWIESRREHLQTICHGRSQFADVALAASRDGRIQGLRLRVVADLGAYLMSTTAEIPPLTLEMATGPYAIRHVEAELVEVYTTKVPTGAYRGAGRPEATFYLERAIDLLARTLGLDPALVRRRNFIPPEAFPYRAPSGAVYDSGDYARALDRALEVSAYSQWRERQAKARQAGQYLGIGLSSYVETCTYGSDASRVELDAQGRVTVLSGTSPHGQGGATGFAQLVADALGLEVQQISVVTGDTARIPDGDGTAGSRTMVVGGSAVYRAAQRLRQLLAERAARRLEASVKDLVFAGGRIFVAGVPSRGVALRDMVGARQKVLRASGQYTVRGSTFPFGTHVAVVEVDPQTGDVRLLHHFAVDDCGVVINPLLVDGQIHGGVAQSIGQALYEAAEYDDSGQLVTGSLLDYAIPHAAMIPLITTTRTETPSPRNPLGAKGVGEAGTIGSLPAVVNAVIDALAPYGVRHLDMPLTPARIWAATRIKAGTGD</sequence>
<evidence type="ECO:0000256" key="1">
    <source>
        <dbReference type="ARBA" id="ARBA00022505"/>
    </source>
</evidence>
<dbReference type="InterPro" id="IPR036856">
    <property type="entry name" value="Ald_Oxase/Xan_DH_a/b_sf"/>
</dbReference>
<name>A0A537LZB3_9BACT</name>
<dbReference type="Pfam" id="PF20256">
    <property type="entry name" value="MoCoBD_2"/>
    <property type="match status" value="1"/>
</dbReference>
<dbReference type="SUPFAM" id="SSF54665">
    <property type="entry name" value="CO dehydrogenase molybdoprotein N-domain-like"/>
    <property type="match status" value="1"/>
</dbReference>
<dbReference type="InterPro" id="IPR008274">
    <property type="entry name" value="AldOxase/xan_DH_MoCoBD1"/>
</dbReference>
<dbReference type="SUPFAM" id="SSF56003">
    <property type="entry name" value="Molybdenum cofactor-binding domain"/>
    <property type="match status" value="1"/>
</dbReference>
<dbReference type="PANTHER" id="PTHR11908">
    <property type="entry name" value="XANTHINE DEHYDROGENASE"/>
    <property type="match status" value="1"/>
</dbReference>
<dbReference type="GO" id="GO:0016491">
    <property type="term" value="F:oxidoreductase activity"/>
    <property type="evidence" value="ECO:0007669"/>
    <property type="project" value="UniProtKB-KW"/>
</dbReference>
<evidence type="ECO:0000313" key="5">
    <source>
        <dbReference type="Proteomes" id="UP000315217"/>
    </source>
</evidence>
<evidence type="ECO:0000259" key="3">
    <source>
        <dbReference type="SMART" id="SM01008"/>
    </source>
</evidence>
<proteinExistence type="predicted"/>
<dbReference type="InterPro" id="IPR046867">
    <property type="entry name" value="AldOxase/xan_DH_MoCoBD2"/>
</dbReference>
<dbReference type="EMBL" id="VBAI01000008">
    <property type="protein sequence ID" value="TMJ13346.1"/>
    <property type="molecule type" value="Genomic_DNA"/>
</dbReference>
<reference evidence="4 5" key="1">
    <citation type="journal article" date="2019" name="Nat. Microbiol.">
        <title>Mediterranean grassland soil C-N compound turnover is dependent on rainfall and depth, and is mediated by genomically divergent microorganisms.</title>
        <authorList>
            <person name="Diamond S."/>
            <person name="Andeer P.F."/>
            <person name="Li Z."/>
            <person name="Crits-Christoph A."/>
            <person name="Burstein D."/>
            <person name="Anantharaman K."/>
            <person name="Lane K.R."/>
            <person name="Thomas B.C."/>
            <person name="Pan C."/>
            <person name="Northen T.R."/>
            <person name="Banfield J.F."/>
        </authorList>
    </citation>
    <scope>NUCLEOTIDE SEQUENCE [LARGE SCALE GENOMIC DNA]</scope>
    <source>
        <strain evidence="4">NP_1</strain>
    </source>
</reference>
<evidence type="ECO:0000313" key="4">
    <source>
        <dbReference type="EMBL" id="TMJ13346.1"/>
    </source>
</evidence>
<dbReference type="PANTHER" id="PTHR11908:SF132">
    <property type="entry name" value="ALDEHYDE OXIDASE 1-RELATED"/>
    <property type="match status" value="1"/>
</dbReference>
<organism evidence="4 5">
    <name type="scientific">Candidatus Segetimicrobium genomatis</name>
    <dbReference type="NCBI Taxonomy" id="2569760"/>
    <lineage>
        <taxon>Bacteria</taxon>
        <taxon>Bacillati</taxon>
        <taxon>Candidatus Sysuimicrobiota</taxon>
        <taxon>Candidatus Sysuimicrobiia</taxon>
        <taxon>Candidatus Sysuimicrobiales</taxon>
        <taxon>Candidatus Segetimicrobiaceae</taxon>
        <taxon>Candidatus Segetimicrobium</taxon>
    </lineage>
</organism>
<dbReference type="InterPro" id="IPR037165">
    <property type="entry name" value="AldOxase/xan_DH_Mopterin-bd_sf"/>
</dbReference>
<dbReference type="AlphaFoldDB" id="A0A537LZB3"/>
<dbReference type="Pfam" id="PF02738">
    <property type="entry name" value="MoCoBD_1"/>
    <property type="match status" value="1"/>
</dbReference>
<feature type="domain" description="Aldehyde oxidase/xanthine dehydrogenase a/b hammerhead" evidence="3">
    <location>
        <begin position="21"/>
        <end position="125"/>
    </location>
</feature>
<keyword evidence="2" id="KW-0560">Oxidoreductase</keyword>
<accession>A0A537LZB3</accession>
<dbReference type="InterPro" id="IPR000674">
    <property type="entry name" value="Ald_Oxase/Xan_DH_a/b"/>
</dbReference>
<protein>
    <submittedName>
        <fullName evidence="4">Xanthine dehydrogenase family protein molybdopterin-binding subunit</fullName>
    </submittedName>
</protein>
<gene>
    <name evidence="4" type="ORF">E6G98_00730</name>
</gene>
<dbReference type="InterPro" id="IPR016208">
    <property type="entry name" value="Ald_Oxase/xanthine_DH-like"/>
</dbReference>
<dbReference type="SMART" id="SM01008">
    <property type="entry name" value="Ald_Xan_dh_C"/>
    <property type="match status" value="1"/>
</dbReference>
<dbReference type="Pfam" id="PF01315">
    <property type="entry name" value="Ald_Xan_dh_C"/>
    <property type="match status" value="1"/>
</dbReference>
<dbReference type="Gene3D" id="3.90.1170.50">
    <property type="entry name" value="Aldehyde oxidase/xanthine dehydrogenase, a/b hammerhead"/>
    <property type="match status" value="1"/>
</dbReference>
<dbReference type="GO" id="GO:0005506">
    <property type="term" value="F:iron ion binding"/>
    <property type="evidence" value="ECO:0007669"/>
    <property type="project" value="InterPro"/>
</dbReference>
<dbReference type="Gene3D" id="3.30.365.10">
    <property type="entry name" value="Aldehyde oxidase/xanthine dehydrogenase, molybdopterin binding domain"/>
    <property type="match status" value="4"/>
</dbReference>
<evidence type="ECO:0000256" key="2">
    <source>
        <dbReference type="ARBA" id="ARBA00023002"/>
    </source>
</evidence>
<keyword evidence="1" id="KW-0500">Molybdenum</keyword>
<comment type="caution">
    <text evidence="4">The sequence shown here is derived from an EMBL/GenBank/DDBJ whole genome shotgun (WGS) entry which is preliminary data.</text>
</comment>
<dbReference type="Proteomes" id="UP000315217">
    <property type="component" value="Unassembled WGS sequence"/>
</dbReference>